<feature type="signal peptide" evidence="1">
    <location>
        <begin position="1"/>
        <end position="18"/>
    </location>
</feature>
<dbReference type="RefSeq" id="WP_014216709.1">
    <property type="nucleotide sequence ID" value="NZ_LWBO01000011.1"/>
</dbReference>
<protein>
    <recommendedName>
        <fullName evidence="4">Lipoprotein</fullName>
    </recommendedName>
</protein>
<dbReference type="PROSITE" id="PS51257">
    <property type="entry name" value="PROKAR_LIPOPROTEIN"/>
    <property type="match status" value="1"/>
</dbReference>
<dbReference type="EMBL" id="LWBO01000011">
    <property type="protein sequence ID" value="OQP49149.1"/>
    <property type="molecule type" value="Genomic_DNA"/>
</dbReference>
<feature type="chain" id="PRO_5046404370" description="Lipoprotein" evidence="1">
    <location>
        <begin position="19"/>
        <end position="160"/>
    </location>
</feature>
<name>A0ABX3NXG1_9BACT</name>
<keyword evidence="3" id="KW-1185">Reference proteome</keyword>
<gene>
    <name evidence="2" type="ORF">A4D02_29580</name>
</gene>
<accession>A0ABX3NXG1</accession>
<proteinExistence type="predicted"/>
<keyword evidence="1" id="KW-0732">Signal</keyword>
<evidence type="ECO:0000256" key="1">
    <source>
        <dbReference type="SAM" id="SignalP"/>
    </source>
</evidence>
<comment type="caution">
    <text evidence="2">The sequence shown here is derived from an EMBL/GenBank/DDBJ whole genome shotgun (WGS) entry which is preliminary data.</text>
</comment>
<evidence type="ECO:0000313" key="2">
    <source>
        <dbReference type="EMBL" id="OQP49149.1"/>
    </source>
</evidence>
<evidence type="ECO:0008006" key="4">
    <source>
        <dbReference type="Google" id="ProtNLM"/>
    </source>
</evidence>
<evidence type="ECO:0000313" key="3">
    <source>
        <dbReference type="Proteomes" id="UP000192277"/>
    </source>
</evidence>
<dbReference type="Proteomes" id="UP000192277">
    <property type="component" value="Unassembled WGS sequence"/>
</dbReference>
<reference evidence="2 3" key="1">
    <citation type="submission" date="2016-04" db="EMBL/GenBank/DDBJ databases">
        <authorList>
            <person name="Chen L."/>
            <person name="Zhuang W."/>
            <person name="Wang G."/>
        </authorList>
    </citation>
    <scope>NUCLEOTIDE SEQUENCE [LARGE SCALE GENOMIC DNA]</scope>
    <source>
        <strain evidence="3">GR20</strain>
    </source>
</reference>
<sequence>MRNILLVALTVVMGFMVACDDHDVLPPYNTPAKIFQVDSLFHYKDNISSKGDTLKFRIVGHVSDTTVKYPISVTLKAVDSTTQVQYAGNYYKTIAVKYDTSDYYKTKMIRFTDTGTVYMTTPALPVKTKLRSTATFAYGLNLSSQLGTTALTVKNNALTQ</sequence>
<organism evidence="2 3">
    <name type="scientific">Niastella koreensis</name>
    <dbReference type="NCBI Taxonomy" id="354356"/>
    <lineage>
        <taxon>Bacteria</taxon>
        <taxon>Pseudomonadati</taxon>
        <taxon>Bacteroidota</taxon>
        <taxon>Chitinophagia</taxon>
        <taxon>Chitinophagales</taxon>
        <taxon>Chitinophagaceae</taxon>
        <taxon>Niastella</taxon>
    </lineage>
</organism>